<dbReference type="Pfam" id="PF14935">
    <property type="entry name" value="TMEM138"/>
    <property type="match status" value="1"/>
</dbReference>
<evidence type="ECO:0000256" key="3">
    <source>
        <dbReference type="ARBA" id="ARBA00004138"/>
    </source>
</evidence>
<dbReference type="STRING" id="136037.A0A067QR57"/>
<dbReference type="AlphaFoldDB" id="A0A067QR57"/>
<comment type="similarity">
    <text evidence="4">Belongs to the TMEM138 family.</text>
</comment>
<evidence type="ECO:0000256" key="7">
    <source>
        <dbReference type="ARBA" id="ARBA00022692"/>
    </source>
</evidence>
<keyword evidence="10" id="KW-0969">Cilium</keyword>
<keyword evidence="12" id="KW-0325">Glycoprotein</keyword>
<keyword evidence="16" id="KW-1185">Reference proteome</keyword>
<dbReference type="PANTHER" id="PTHR13306:SF6">
    <property type="entry name" value="TRANSMEMBRANE PROTEIN 138"/>
    <property type="match status" value="1"/>
</dbReference>
<dbReference type="InterPro" id="IPR024133">
    <property type="entry name" value="TM_138"/>
</dbReference>
<feature type="transmembrane region" description="Helical" evidence="14">
    <location>
        <begin position="37"/>
        <end position="67"/>
    </location>
</feature>
<evidence type="ECO:0000256" key="8">
    <source>
        <dbReference type="ARBA" id="ARBA00022794"/>
    </source>
</evidence>
<reference evidence="15 16" key="1">
    <citation type="journal article" date="2014" name="Nat. Commun.">
        <title>Molecular traces of alternative social organization in a termite genome.</title>
        <authorList>
            <person name="Terrapon N."/>
            <person name="Li C."/>
            <person name="Robertson H.M."/>
            <person name="Ji L."/>
            <person name="Meng X."/>
            <person name="Booth W."/>
            <person name="Chen Z."/>
            <person name="Childers C.P."/>
            <person name="Glastad K.M."/>
            <person name="Gokhale K."/>
            <person name="Gowin J."/>
            <person name="Gronenberg W."/>
            <person name="Hermansen R.A."/>
            <person name="Hu H."/>
            <person name="Hunt B.G."/>
            <person name="Huylmans A.K."/>
            <person name="Khalil S.M."/>
            <person name="Mitchell R.D."/>
            <person name="Munoz-Torres M.C."/>
            <person name="Mustard J.A."/>
            <person name="Pan H."/>
            <person name="Reese J.T."/>
            <person name="Scharf M.E."/>
            <person name="Sun F."/>
            <person name="Vogel H."/>
            <person name="Xiao J."/>
            <person name="Yang W."/>
            <person name="Yang Z."/>
            <person name="Yang Z."/>
            <person name="Zhou J."/>
            <person name="Zhu J."/>
            <person name="Brent C.S."/>
            <person name="Elsik C.G."/>
            <person name="Goodisman M.A."/>
            <person name="Liberles D.A."/>
            <person name="Roe R.M."/>
            <person name="Vargo E.L."/>
            <person name="Vilcinskas A."/>
            <person name="Wang J."/>
            <person name="Bornberg-Bauer E."/>
            <person name="Korb J."/>
            <person name="Zhang G."/>
            <person name="Liebig J."/>
        </authorList>
    </citation>
    <scope>NUCLEOTIDE SEQUENCE [LARGE SCALE GENOMIC DNA]</scope>
    <source>
        <tissue evidence="15">Whole organism</tissue>
    </source>
</reference>
<sequence length="161" mass="19112">MRLTTSRYCVMLIVQFGLLFADISVNCFSDFARKSSVVQLLLFIIQDVCLIFALISLVLSFFSTYAFQAGLLELLYDRFRATIVISITYLILTITLHSWSLSERWEHPLEHIWPDGLIWLYVTQRLLAVLYYYLYKRSMLRISDPRFYEDFDWVKHQRGVS</sequence>
<dbReference type="GO" id="GO:0030030">
    <property type="term" value="P:cell projection organization"/>
    <property type="evidence" value="ECO:0007669"/>
    <property type="project" value="UniProtKB-KW"/>
</dbReference>
<evidence type="ECO:0000256" key="14">
    <source>
        <dbReference type="SAM" id="Phobius"/>
    </source>
</evidence>
<keyword evidence="7 14" id="KW-0812">Transmembrane</keyword>
<name>A0A067QR57_ZOONE</name>
<comment type="subcellular location">
    <subcellularLocation>
        <location evidence="3">Cell projection</location>
        <location evidence="3">Cilium</location>
    </subcellularLocation>
    <subcellularLocation>
        <location evidence="2">Vacuole membrane</location>
        <topology evidence="2">Multi-pass membrane protein</topology>
    </subcellularLocation>
</comment>
<dbReference type="Proteomes" id="UP000027135">
    <property type="component" value="Unassembled WGS sequence"/>
</dbReference>
<evidence type="ECO:0000256" key="12">
    <source>
        <dbReference type="ARBA" id="ARBA00023180"/>
    </source>
</evidence>
<evidence type="ECO:0000256" key="11">
    <source>
        <dbReference type="ARBA" id="ARBA00023136"/>
    </source>
</evidence>
<evidence type="ECO:0000313" key="15">
    <source>
        <dbReference type="EMBL" id="KDR11936.1"/>
    </source>
</evidence>
<dbReference type="OMA" id="FYKRTAM"/>
<dbReference type="GO" id="GO:0005774">
    <property type="term" value="C:vacuolar membrane"/>
    <property type="evidence" value="ECO:0007669"/>
    <property type="project" value="UniProtKB-SubCell"/>
</dbReference>
<organism evidence="15 16">
    <name type="scientific">Zootermopsis nevadensis</name>
    <name type="common">Dampwood termite</name>
    <dbReference type="NCBI Taxonomy" id="136037"/>
    <lineage>
        <taxon>Eukaryota</taxon>
        <taxon>Metazoa</taxon>
        <taxon>Ecdysozoa</taxon>
        <taxon>Arthropoda</taxon>
        <taxon>Hexapoda</taxon>
        <taxon>Insecta</taxon>
        <taxon>Pterygota</taxon>
        <taxon>Neoptera</taxon>
        <taxon>Polyneoptera</taxon>
        <taxon>Dictyoptera</taxon>
        <taxon>Blattodea</taxon>
        <taxon>Blattoidea</taxon>
        <taxon>Termitoidae</taxon>
        <taxon>Termopsidae</taxon>
        <taxon>Zootermopsis</taxon>
    </lineage>
</organism>
<dbReference type="OrthoDB" id="189688at2759"/>
<dbReference type="InParanoid" id="A0A067QR57"/>
<evidence type="ECO:0000256" key="9">
    <source>
        <dbReference type="ARBA" id="ARBA00022989"/>
    </source>
</evidence>
<dbReference type="eggNOG" id="ENOG502RWE6">
    <property type="taxonomic scope" value="Eukaryota"/>
</dbReference>
<evidence type="ECO:0000256" key="4">
    <source>
        <dbReference type="ARBA" id="ARBA00010572"/>
    </source>
</evidence>
<keyword evidence="6" id="KW-0926">Vacuole</keyword>
<evidence type="ECO:0000256" key="6">
    <source>
        <dbReference type="ARBA" id="ARBA00022554"/>
    </source>
</evidence>
<evidence type="ECO:0000256" key="10">
    <source>
        <dbReference type="ARBA" id="ARBA00023069"/>
    </source>
</evidence>
<evidence type="ECO:0000256" key="5">
    <source>
        <dbReference type="ARBA" id="ARBA00014515"/>
    </source>
</evidence>
<evidence type="ECO:0000256" key="1">
    <source>
        <dbReference type="ARBA" id="ARBA00003709"/>
    </source>
</evidence>
<gene>
    <name evidence="15" type="ORF">L798_14118</name>
</gene>
<dbReference type="GO" id="GO:0005929">
    <property type="term" value="C:cilium"/>
    <property type="evidence" value="ECO:0007669"/>
    <property type="project" value="UniProtKB-SubCell"/>
</dbReference>
<dbReference type="PANTHER" id="PTHR13306">
    <property type="entry name" value="TRANSMEMBRANE PROTEIN 138"/>
    <property type="match status" value="1"/>
</dbReference>
<protein>
    <recommendedName>
        <fullName evidence="5">Transmembrane protein 138</fullName>
    </recommendedName>
</protein>
<feature type="transmembrane region" description="Helical" evidence="14">
    <location>
        <begin position="79"/>
        <end position="98"/>
    </location>
</feature>
<keyword evidence="11 14" id="KW-0472">Membrane</keyword>
<evidence type="ECO:0000256" key="13">
    <source>
        <dbReference type="ARBA" id="ARBA00023273"/>
    </source>
</evidence>
<proteinExistence type="inferred from homology"/>
<evidence type="ECO:0000313" key="16">
    <source>
        <dbReference type="Proteomes" id="UP000027135"/>
    </source>
</evidence>
<keyword evidence="8" id="KW-0970">Cilium biogenesis/degradation</keyword>
<evidence type="ECO:0000256" key="2">
    <source>
        <dbReference type="ARBA" id="ARBA00004128"/>
    </source>
</evidence>
<comment type="function">
    <text evidence="1">Required for ciliogenesis.</text>
</comment>
<feature type="transmembrane region" description="Helical" evidence="14">
    <location>
        <begin position="118"/>
        <end position="135"/>
    </location>
</feature>
<keyword evidence="13" id="KW-0966">Cell projection</keyword>
<dbReference type="EMBL" id="KK853056">
    <property type="protein sequence ID" value="KDR11936.1"/>
    <property type="molecule type" value="Genomic_DNA"/>
</dbReference>
<accession>A0A067QR57</accession>
<dbReference type="FunCoup" id="A0A067QR57">
    <property type="interactions" value="111"/>
</dbReference>
<keyword evidence="9 14" id="KW-1133">Transmembrane helix</keyword>